<feature type="region of interest" description="Disordered" evidence="1">
    <location>
        <begin position="151"/>
        <end position="178"/>
    </location>
</feature>
<dbReference type="RefSeq" id="XP_007311943.1">
    <property type="nucleotide sequence ID" value="XM_007311881.1"/>
</dbReference>
<dbReference type="Proteomes" id="UP000053927">
    <property type="component" value="Unassembled WGS sequence"/>
</dbReference>
<proteinExistence type="predicted"/>
<organism evidence="2 3">
    <name type="scientific">Stereum hirsutum (strain FP-91666)</name>
    <name type="common">White-rot fungus</name>
    <dbReference type="NCBI Taxonomy" id="721885"/>
    <lineage>
        <taxon>Eukaryota</taxon>
        <taxon>Fungi</taxon>
        <taxon>Dikarya</taxon>
        <taxon>Basidiomycota</taxon>
        <taxon>Agaricomycotina</taxon>
        <taxon>Agaricomycetes</taxon>
        <taxon>Russulales</taxon>
        <taxon>Stereaceae</taxon>
        <taxon>Stereum</taxon>
    </lineage>
</organism>
<name>R7RVF7_STEHR</name>
<dbReference type="GeneID" id="18796015"/>
<sequence length="198" mass="22264">MEQEQEQAIAGRVEHADEAARRDSQETAVEIQLGTEARYWKERRARDAQAWLSEVLYGGVDGVVLVRSLADFVGPVGRFAVEEEKGEEAEVDGEVRDGEEDAKRQRLRDSHSHRHPAAEKKIHVHYALCEPVPQYIKRTIIDASLHSFAREGKKQGRENAKEKQEKEKQSWKGAIGYDREDEEGVVVGAFEGGGADVE</sequence>
<feature type="compositionally biased region" description="Basic and acidic residues" evidence="1">
    <location>
        <begin position="151"/>
        <end position="170"/>
    </location>
</feature>
<feature type="compositionally biased region" description="Basic and acidic residues" evidence="1">
    <location>
        <begin position="93"/>
        <end position="119"/>
    </location>
</feature>
<protein>
    <submittedName>
        <fullName evidence="2">Uncharacterized protein</fullName>
    </submittedName>
</protein>
<feature type="region of interest" description="Disordered" evidence="1">
    <location>
        <begin position="1"/>
        <end position="27"/>
    </location>
</feature>
<dbReference type="AlphaFoldDB" id="R7RVF7"/>
<accession>R7RVF7</accession>
<feature type="region of interest" description="Disordered" evidence="1">
    <location>
        <begin position="83"/>
        <end position="119"/>
    </location>
</feature>
<reference evidence="3" key="1">
    <citation type="journal article" date="2012" name="Science">
        <title>The Paleozoic origin of enzymatic lignin decomposition reconstructed from 31 fungal genomes.</title>
        <authorList>
            <person name="Floudas D."/>
            <person name="Binder M."/>
            <person name="Riley R."/>
            <person name="Barry K."/>
            <person name="Blanchette R.A."/>
            <person name="Henrissat B."/>
            <person name="Martinez A.T."/>
            <person name="Otillar R."/>
            <person name="Spatafora J.W."/>
            <person name="Yadav J.S."/>
            <person name="Aerts A."/>
            <person name="Benoit I."/>
            <person name="Boyd A."/>
            <person name="Carlson A."/>
            <person name="Copeland A."/>
            <person name="Coutinho P.M."/>
            <person name="de Vries R.P."/>
            <person name="Ferreira P."/>
            <person name="Findley K."/>
            <person name="Foster B."/>
            <person name="Gaskell J."/>
            <person name="Glotzer D."/>
            <person name="Gorecki P."/>
            <person name="Heitman J."/>
            <person name="Hesse C."/>
            <person name="Hori C."/>
            <person name="Igarashi K."/>
            <person name="Jurgens J.A."/>
            <person name="Kallen N."/>
            <person name="Kersten P."/>
            <person name="Kohler A."/>
            <person name="Kuees U."/>
            <person name="Kumar T.K.A."/>
            <person name="Kuo A."/>
            <person name="LaButti K."/>
            <person name="Larrondo L.F."/>
            <person name="Lindquist E."/>
            <person name="Ling A."/>
            <person name="Lombard V."/>
            <person name="Lucas S."/>
            <person name="Lundell T."/>
            <person name="Martin R."/>
            <person name="McLaughlin D.J."/>
            <person name="Morgenstern I."/>
            <person name="Morin E."/>
            <person name="Murat C."/>
            <person name="Nagy L.G."/>
            <person name="Nolan M."/>
            <person name="Ohm R.A."/>
            <person name="Patyshakuliyeva A."/>
            <person name="Rokas A."/>
            <person name="Ruiz-Duenas F.J."/>
            <person name="Sabat G."/>
            <person name="Salamov A."/>
            <person name="Samejima M."/>
            <person name="Schmutz J."/>
            <person name="Slot J.C."/>
            <person name="St John F."/>
            <person name="Stenlid J."/>
            <person name="Sun H."/>
            <person name="Sun S."/>
            <person name="Syed K."/>
            <person name="Tsang A."/>
            <person name="Wiebenga A."/>
            <person name="Young D."/>
            <person name="Pisabarro A."/>
            <person name="Eastwood D.C."/>
            <person name="Martin F."/>
            <person name="Cullen D."/>
            <person name="Grigoriev I.V."/>
            <person name="Hibbett D.S."/>
        </authorList>
    </citation>
    <scope>NUCLEOTIDE SEQUENCE [LARGE SCALE GENOMIC DNA]</scope>
    <source>
        <strain evidence="3">FP-91666</strain>
    </source>
</reference>
<feature type="compositionally biased region" description="Basic and acidic residues" evidence="1">
    <location>
        <begin position="12"/>
        <end position="25"/>
    </location>
</feature>
<keyword evidence="3" id="KW-1185">Reference proteome</keyword>
<dbReference type="KEGG" id="shs:STEHIDRAFT_116867"/>
<evidence type="ECO:0000313" key="2">
    <source>
        <dbReference type="EMBL" id="EIM78959.1"/>
    </source>
</evidence>
<dbReference type="EMBL" id="JH687502">
    <property type="protein sequence ID" value="EIM78959.1"/>
    <property type="molecule type" value="Genomic_DNA"/>
</dbReference>
<evidence type="ECO:0000256" key="1">
    <source>
        <dbReference type="SAM" id="MobiDB-lite"/>
    </source>
</evidence>
<gene>
    <name evidence="2" type="ORF">STEHIDRAFT_116867</name>
</gene>
<evidence type="ECO:0000313" key="3">
    <source>
        <dbReference type="Proteomes" id="UP000053927"/>
    </source>
</evidence>